<dbReference type="Pfam" id="PF05973">
    <property type="entry name" value="Gp49"/>
    <property type="match status" value="1"/>
</dbReference>
<evidence type="ECO:0000313" key="1">
    <source>
        <dbReference type="EMBL" id="SDO60373.1"/>
    </source>
</evidence>
<evidence type="ECO:0000313" key="2">
    <source>
        <dbReference type="Proteomes" id="UP000198704"/>
    </source>
</evidence>
<reference evidence="2" key="1">
    <citation type="submission" date="2016-10" db="EMBL/GenBank/DDBJ databases">
        <authorList>
            <person name="Varghese N."/>
            <person name="Submissions S."/>
        </authorList>
    </citation>
    <scope>NUCLEOTIDE SEQUENCE [LARGE SCALE GENOMIC DNA]</scope>
    <source>
        <strain evidence="2">BL47</strain>
    </source>
</reference>
<dbReference type="EMBL" id="FNHS01000029">
    <property type="protein sequence ID" value="SDO60373.1"/>
    <property type="molecule type" value="Genomic_DNA"/>
</dbReference>
<name>A0A1H0KX68_9HYPH</name>
<dbReference type="STRING" id="582672.SAMN05216360_12945"/>
<dbReference type="OrthoDB" id="9797093at2"/>
<protein>
    <submittedName>
        <fullName evidence="1">Phage-related protein</fullName>
    </submittedName>
</protein>
<proteinExistence type="predicted"/>
<dbReference type="AlphaFoldDB" id="A0A1H0KX68"/>
<organism evidence="1 2">
    <name type="scientific">Methylobacterium phyllostachyos</name>
    <dbReference type="NCBI Taxonomy" id="582672"/>
    <lineage>
        <taxon>Bacteria</taxon>
        <taxon>Pseudomonadati</taxon>
        <taxon>Pseudomonadota</taxon>
        <taxon>Alphaproteobacteria</taxon>
        <taxon>Hyphomicrobiales</taxon>
        <taxon>Methylobacteriaceae</taxon>
        <taxon>Methylobacterium</taxon>
    </lineage>
</organism>
<keyword evidence="2" id="KW-1185">Reference proteome</keyword>
<dbReference type="RefSeq" id="WP_091722696.1">
    <property type="nucleotide sequence ID" value="NZ_FNHS01000029.1"/>
</dbReference>
<dbReference type="Proteomes" id="UP000198704">
    <property type="component" value="Unassembled WGS sequence"/>
</dbReference>
<accession>A0A1H0KX68</accession>
<dbReference type="InterPro" id="IPR009241">
    <property type="entry name" value="HigB-like"/>
</dbReference>
<gene>
    <name evidence="1" type="ORF">SAMN05216360_12945</name>
</gene>
<sequence length="125" mass="14021">MPDQPEPSRQVIFVASARRDIQAMPAEVRREFGQALFEAECGGKHPHAKPLKGIEAVEVVTDFDGDTFRAVYTVKLEGFIFVLDAFQKKSTVKRKTAVVDLDRIRKRLAAAKEMHKALLKLRDAG</sequence>